<keyword evidence="3" id="KW-1185">Reference proteome</keyword>
<name>A0ABV7L8N3_9PROT</name>
<comment type="caution">
    <text evidence="2">The sequence shown here is derived from an EMBL/GenBank/DDBJ whole genome shotgun (WGS) entry which is preliminary data.</text>
</comment>
<evidence type="ECO:0000313" key="3">
    <source>
        <dbReference type="Proteomes" id="UP001595528"/>
    </source>
</evidence>
<dbReference type="PRINTS" id="PR00411">
    <property type="entry name" value="PNDRDTASEI"/>
</dbReference>
<dbReference type="PRINTS" id="PR00368">
    <property type="entry name" value="FADPNR"/>
</dbReference>
<evidence type="ECO:0000256" key="1">
    <source>
        <dbReference type="ARBA" id="ARBA00023002"/>
    </source>
</evidence>
<dbReference type="EMBL" id="JBHRTR010000048">
    <property type="protein sequence ID" value="MFC3230766.1"/>
    <property type="molecule type" value="Genomic_DNA"/>
</dbReference>
<dbReference type="PANTHER" id="PTHR43539:SF91">
    <property type="entry name" value="FAD-DEPENDENT URATE HYDROXYLASE"/>
    <property type="match status" value="1"/>
</dbReference>
<dbReference type="Gene3D" id="3.50.50.60">
    <property type="entry name" value="FAD/NAD(P)-binding domain"/>
    <property type="match status" value="1"/>
</dbReference>
<protein>
    <submittedName>
        <fullName evidence="2">NAD(P)-binding domain-containing protein</fullName>
    </submittedName>
</protein>
<dbReference type="Pfam" id="PF13738">
    <property type="entry name" value="Pyr_redox_3"/>
    <property type="match status" value="1"/>
</dbReference>
<dbReference type="PANTHER" id="PTHR43539">
    <property type="entry name" value="FLAVIN-BINDING MONOOXYGENASE-LIKE PROTEIN (AFU_ORTHOLOGUE AFUA_4G09220)"/>
    <property type="match status" value="1"/>
</dbReference>
<dbReference type="InterPro" id="IPR050982">
    <property type="entry name" value="Auxin_biosynth/cation_transpt"/>
</dbReference>
<sequence>MTGPDPAAGLAALEAALARDFDCLNHPPAPWTPEHHGPDGRPAADVLIVGGGMNGLAAAFALRRLGLSRLRQVDRRPAGQEGPWLTYARMELLRSPKHLTGPALGLPNLTFRAWWEAQHGAAGWERLGHIRRQDWAAYLGWYGRVTGAAVESGTRLLDLAPAGQVIAARLRTAEGAEEVIHARQVVLATGREGQARARIPAAFVRFQGARVRHSSDPLDPATLPGRRVVVIGLSASAFDNACVAAEAGAQVTLLGRAASVPTVNKMKQTVYPGFAQGFPDLPDAERLAWLRLVARARIAPPRHTVQRAVRAGVRLVTGAPVQAVRDEAGILRIETAAGSFGADLVVLGTGFRFDLSAAPELGGFAARALTWRDVLPGVEAAEEEEQSGDDLLDCPALGPGFELRPRPGAAREGLDRLRIFTHAAQPSLGNLANDIPQASEGADRLARAVARALFLEDMDWHRTRLAAYADPELLGDEGLLPWLPGGGS</sequence>
<organism evidence="2 3">
    <name type="scientific">Marinibaculum pumilum</name>
    <dbReference type="NCBI Taxonomy" id="1766165"/>
    <lineage>
        <taxon>Bacteria</taxon>
        <taxon>Pseudomonadati</taxon>
        <taxon>Pseudomonadota</taxon>
        <taxon>Alphaproteobacteria</taxon>
        <taxon>Rhodospirillales</taxon>
        <taxon>Rhodospirillaceae</taxon>
        <taxon>Marinibaculum</taxon>
    </lineage>
</organism>
<gene>
    <name evidence="2" type="ORF">ACFOGJ_26200</name>
</gene>
<dbReference type="InterPro" id="IPR036188">
    <property type="entry name" value="FAD/NAD-bd_sf"/>
</dbReference>
<reference evidence="3" key="1">
    <citation type="journal article" date="2019" name="Int. J. Syst. Evol. Microbiol.">
        <title>The Global Catalogue of Microorganisms (GCM) 10K type strain sequencing project: providing services to taxonomists for standard genome sequencing and annotation.</title>
        <authorList>
            <consortium name="The Broad Institute Genomics Platform"/>
            <consortium name="The Broad Institute Genome Sequencing Center for Infectious Disease"/>
            <person name="Wu L."/>
            <person name="Ma J."/>
        </authorList>
    </citation>
    <scope>NUCLEOTIDE SEQUENCE [LARGE SCALE GENOMIC DNA]</scope>
    <source>
        <strain evidence="3">KCTC 42964</strain>
    </source>
</reference>
<proteinExistence type="predicted"/>
<accession>A0ABV7L8N3</accession>
<dbReference type="Proteomes" id="UP001595528">
    <property type="component" value="Unassembled WGS sequence"/>
</dbReference>
<dbReference type="RefSeq" id="WP_379906211.1">
    <property type="nucleotide sequence ID" value="NZ_JBHRTR010000048.1"/>
</dbReference>
<evidence type="ECO:0000313" key="2">
    <source>
        <dbReference type="EMBL" id="MFC3230766.1"/>
    </source>
</evidence>
<dbReference type="SUPFAM" id="SSF51905">
    <property type="entry name" value="FAD/NAD(P)-binding domain"/>
    <property type="match status" value="1"/>
</dbReference>
<keyword evidence="1" id="KW-0560">Oxidoreductase</keyword>